<dbReference type="Proteomes" id="UP000236291">
    <property type="component" value="Unassembled WGS sequence"/>
</dbReference>
<keyword evidence="2" id="KW-1003">Cell membrane</keyword>
<protein>
    <submittedName>
        <fullName evidence="9">Receptor-like protein kinase</fullName>
    </submittedName>
</protein>
<dbReference type="GO" id="GO:0005886">
    <property type="term" value="C:plasma membrane"/>
    <property type="evidence" value="ECO:0007669"/>
    <property type="project" value="UniProtKB-SubCell"/>
</dbReference>
<evidence type="ECO:0000256" key="2">
    <source>
        <dbReference type="ARBA" id="ARBA00022475"/>
    </source>
</evidence>
<keyword evidence="9" id="KW-0808">Transferase</keyword>
<reference evidence="9 10" key="2">
    <citation type="journal article" date="2017" name="Front. Plant Sci.">
        <title>Gene Classification and Mining of Molecular Markers Useful in Red Clover (Trifolium pratense) Breeding.</title>
        <authorList>
            <person name="Istvanek J."/>
            <person name="Dluhosova J."/>
            <person name="Dluhos P."/>
            <person name="Patkova L."/>
            <person name="Nedelnik J."/>
            <person name="Repkova J."/>
        </authorList>
    </citation>
    <scope>NUCLEOTIDE SEQUENCE [LARGE SCALE GENOMIC DNA]</scope>
    <source>
        <strain evidence="10">cv. Tatra</strain>
        <tissue evidence="9">Young leaves</tissue>
    </source>
</reference>
<organism evidence="9 10">
    <name type="scientific">Trifolium pratense</name>
    <name type="common">Red clover</name>
    <dbReference type="NCBI Taxonomy" id="57577"/>
    <lineage>
        <taxon>Eukaryota</taxon>
        <taxon>Viridiplantae</taxon>
        <taxon>Streptophyta</taxon>
        <taxon>Embryophyta</taxon>
        <taxon>Tracheophyta</taxon>
        <taxon>Spermatophyta</taxon>
        <taxon>Magnoliopsida</taxon>
        <taxon>eudicotyledons</taxon>
        <taxon>Gunneridae</taxon>
        <taxon>Pentapetalae</taxon>
        <taxon>rosids</taxon>
        <taxon>fabids</taxon>
        <taxon>Fabales</taxon>
        <taxon>Fabaceae</taxon>
        <taxon>Papilionoideae</taxon>
        <taxon>50 kb inversion clade</taxon>
        <taxon>NPAAA clade</taxon>
        <taxon>Hologalegina</taxon>
        <taxon>IRL clade</taxon>
        <taxon>Trifolieae</taxon>
        <taxon>Trifolium</taxon>
    </lineage>
</organism>
<comment type="subcellular location">
    <subcellularLocation>
        <location evidence="1">Cell membrane</location>
        <topology evidence="1">Single-pass membrane protein</topology>
    </subcellularLocation>
</comment>
<proteinExistence type="predicted"/>
<keyword evidence="6" id="KW-0472">Membrane</keyword>
<dbReference type="PANTHER" id="PTHR46204:SF12">
    <property type="entry name" value="LYSM RECEPTOR KINASE K1B"/>
    <property type="match status" value="1"/>
</dbReference>
<evidence type="ECO:0000313" key="9">
    <source>
        <dbReference type="EMBL" id="PNX77454.1"/>
    </source>
</evidence>
<dbReference type="AlphaFoldDB" id="A0A2K3LG06"/>
<feature type="domain" description="Protein kinase" evidence="8">
    <location>
        <begin position="1"/>
        <end position="245"/>
    </location>
</feature>
<dbReference type="SUPFAM" id="SSF56112">
    <property type="entry name" value="Protein kinase-like (PK-like)"/>
    <property type="match status" value="1"/>
</dbReference>
<evidence type="ECO:0000256" key="6">
    <source>
        <dbReference type="ARBA" id="ARBA00023136"/>
    </source>
</evidence>
<evidence type="ECO:0000256" key="5">
    <source>
        <dbReference type="ARBA" id="ARBA00022989"/>
    </source>
</evidence>
<keyword evidence="4" id="KW-0732">Signal</keyword>
<keyword evidence="7" id="KW-1015">Disulfide bond</keyword>
<dbReference type="GO" id="GO:0045087">
    <property type="term" value="P:innate immune response"/>
    <property type="evidence" value="ECO:0007669"/>
    <property type="project" value="InterPro"/>
</dbReference>
<evidence type="ECO:0000259" key="8">
    <source>
        <dbReference type="PROSITE" id="PS50011"/>
    </source>
</evidence>
<dbReference type="PANTHER" id="PTHR46204">
    <property type="entry name" value="CHITIN ELICITOR RECEPTOR KINASE 1-RELATED"/>
    <property type="match status" value="1"/>
</dbReference>
<dbReference type="InterPro" id="IPR000719">
    <property type="entry name" value="Prot_kinase_dom"/>
</dbReference>
<keyword evidence="9" id="KW-0418">Kinase</keyword>
<evidence type="ECO:0000256" key="4">
    <source>
        <dbReference type="ARBA" id="ARBA00022729"/>
    </source>
</evidence>
<dbReference type="GO" id="GO:0019199">
    <property type="term" value="F:transmembrane receptor protein kinase activity"/>
    <property type="evidence" value="ECO:0007669"/>
    <property type="project" value="InterPro"/>
</dbReference>
<dbReference type="STRING" id="57577.A0A2K3LG06"/>
<dbReference type="InterPro" id="IPR044812">
    <property type="entry name" value="CERK1/LYK3-like"/>
</dbReference>
<dbReference type="PROSITE" id="PS50011">
    <property type="entry name" value="PROTEIN_KINASE_DOM"/>
    <property type="match status" value="1"/>
</dbReference>
<evidence type="ECO:0000313" key="10">
    <source>
        <dbReference type="Proteomes" id="UP000236291"/>
    </source>
</evidence>
<dbReference type="InterPro" id="IPR011009">
    <property type="entry name" value="Kinase-like_dom_sf"/>
</dbReference>
<dbReference type="Gene3D" id="1.10.510.10">
    <property type="entry name" value="Transferase(Phosphotransferase) domain 1"/>
    <property type="match status" value="1"/>
</dbReference>
<evidence type="ECO:0000256" key="3">
    <source>
        <dbReference type="ARBA" id="ARBA00022692"/>
    </source>
</evidence>
<evidence type="ECO:0000256" key="7">
    <source>
        <dbReference type="ARBA" id="ARBA00023157"/>
    </source>
</evidence>
<feature type="non-terminal residue" evidence="9">
    <location>
        <position position="1"/>
    </location>
</feature>
<dbReference type="GO" id="GO:0005524">
    <property type="term" value="F:ATP binding"/>
    <property type="evidence" value="ECO:0007669"/>
    <property type="project" value="InterPro"/>
</dbReference>
<reference evidence="9 10" key="1">
    <citation type="journal article" date="2014" name="Am. J. Bot.">
        <title>Genome assembly and annotation for red clover (Trifolium pratense; Fabaceae).</title>
        <authorList>
            <person name="Istvanek J."/>
            <person name="Jaros M."/>
            <person name="Krenek A."/>
            <person name="Repkova J."/>
        </authorList>
    </citation>
    <scope>NUCLEOTIDE SEQUENCE [LARGE SCALE GENOMIC DNA]</scope>
    <source>
        <strain evidence="10">cv. Tatra</strain>
        <tissue evidence="9">Young leaves</tissue>
    </source>
</reference>
<sequence>RFSDADVTTRYEKWWKIRASSSKCRDPKIVGTVTVSSVNSSSIPSVETSSSPPKQNTLTPLASVVKDCNPVLEDVQFKDADENTETRLSCDRICDDRSKTSNGGNIVEDVPSGFMLWDQDVRPFIVPFTLQVADFGLSKLADVENSTSSAIVAEGTFGYMPPEYAHGVIALSPKIDVYAFGVVLYELISANQAVINDGPEVKGLVALFDEVFDHEPNSTEALKNLADPRLGDNYSIDSVYNVQII</sequence>
<evidence type="ECO:0000256" key="1">
    <source>
        <dbReference type="ARBA" id="ARBA00004162"/>
    </source>
</evidence>
<name>A0A2K3LG06_TRIPR</name>
<dbReference type="Pfam" id="PF00069">
    <property type="entry name" value="Pkinase"/>
    <property type="match status" value="1"/>
</dbReference>
<comment type="caution">
    <text evidence="9">The sequence shown here is derived from an EMBL/GenBank/DDBJ whole genome shotgun (WGS) entry which is preliminary data.</text>
</comment>
<accession>A0A2K3LG06</accession>
<keyword evidence="9" id="KW-0675">Receptor</keyword>
<gene>
    <name evidence="9" type="ORF">L195_g033422</name>
</gene>
<keyword evidence="3" id="KW-0812">Transmembrane</keyword>
<keyword evidence="5" id="KW-1133">Transmembrane helix</keyword>
<dbReference type="EMBL" id="ASHM01032392">
    <property type="protein sequence ID" value="PNX77454.1"/>
    <property type="molecule type" value="Genomic_DNA"/>
</dbReference>